<comment type="caution">
    <text evidence="1">The sequence shown here is derived from an EMBL/GenBank/DDBJ whole genome shotgun (WGS) entry which is preliminary data.</text>
</comment>
<proteinExistence type="predicted"/>
<reference evidence="1" key="1">
    <citation type="submission" date="2021-04" db="EMBL/GenBank/DDBJ databases">
        <authorList>
            <person name="Tunstrom K."/>
        </authorList>
    </citation>
    <scope>NUCLEOTIDE SEQUENCE</scope>
</reference>
<dbReference type="EMBL" id="CAJQZP010001624">
    <property type="protein sequence ID" value="CAG5057164.1"/>
    <property type="molecule type" value="Genomic_DNA"/>
</dbReference>
<keyword evidence="2" id="KW-1185">Reference proteome</keyword>
<dbReference type="OrthoDB" id="7491561at2759"/>
<organism evidence="1 2">
    <name type="scientific">Parnassius apollo</name>
    <name type="common">Apollo butterfly</name>
    <name type="synonym">Papilio apollo</name>
    <dbReference type="NCBI Taxonomy" id="110799"/>
    <lineage>
        <taxon>Eukaryota</taxon>
        <taxon>Metazoa</taxon>
        <taxon>Ecdysozoa</taxon>
        <taxon>Arthropoda</taxon>
        <taxon>Hexapoda</taxon>
        <taxon>Insecta</taxon>
        <taxon>Pterygota</taxon>
        <taxon>Neoptera</taxon>
        <taxon>Endopterygota</taxon>
        <taxon>Lepidoptera</taxon>
        <taxon>Glossata</taxon>
        <taxon>Ditrysia</taxon>
        <taxon>Papilionoidea</taxon>
        <taxon>Papilionidae</taxon>
        <taxon>Parnassiinae</taxon>
        <taxon>Parnassini</taxon>
        <taxon>Parnassius</taxon>
        <taxon>Parnassius</taxon>
    </lineage>
</organism>
<evidence type="ECO:0000313" key="1">
    <source>
        <dbReference type="EMBL" id="CAG5057164.1"/>
    </source>
</evidence>
<name>A0A8S3Y7Q6_PARAO</name>
<protein>
    <submittedName>
        <fullName evidence="1">(apollo) hypothetical protein</fullName>
    </submittedName>
</protein>
<sequence>MSFTTEVGEISINLCPNEKDSNKTEVRLVDEVRFNKLENKSSLGQNCLLGGKSVLTAIEDGYFKRNSSVFEELDKDIKQSDYTIENPSSFLVVGNKNQPLKVNARGYGPGL</sequence>
<dbReference type="AlphaFoldDB" id="A0A8S3Y7Q6"/>
<gene>
    <name evidence="1" type="ORF">PAPOLLO_LOCUS27046</name>
</gene>
<accession>A0A8S3Y7Q6</accession>
<evidence type="ECO:0000313" key="2">
    <source>
        <dbReference type="Proteomes" id="UP000691718"/>
    </source>
</evidence>
<dbReference type="Proteomes" id="UP000691718">
    <property type="component" value="Unassembled WGS sequence"/>
</dbReference>